<dbReference type="EMBL" id="JANPWB010000002">
    <property type="protein sequence ID" value="KAJ1206419.1"/>
    <property type="molecule type" value="Genomic_DNA"/>
</dbReference>
<organism evidence="1 2">
    <name type="scientific">Pleurodeles waltl</name>
    <name type="common">Iberian ribbed newt</name>
    <dbReference type="NCBI Taxonomy" id="8319"/>
    <lineage>
        <taxon>Eukaryota</taxon>
        <taxon>Metazoa</taxon>
        <taxon>Chordata</taxon>
        <taxon>Craniata</taxon>
        <taxon>Vertebrata</taxon>
        <taxon>Euteleostomi</taxon>
        <taxon>Amphibia</taxon>
        <taxon>Batrachia</taxon>
        <taxon>Caudata</taxon>
        <taxon>Salamandroidea</taxon>
        <taxon>Salamandridae</taxon>
        <taxon>Pleurodelinae</taxon>
        <taxon>Pleurodeles</taxon>
    </lineage>
</organism>
<keyword evidence="2" id="KW-1185">Reference proteome</keyword>
<comment type="caution">
    <text evidence="1">The sequence shown here is derived from an EMBL/GenBank/DDBJ whole genome shotgun (WGS) entry which is preliminary data.</text>
</comment>
<accession>A0AAV7VXL3</accession>
<sequence length="175" mass="19645">MLKSLFQSEVRSSVEDILQSVTRRKRKATVPSDEEYLKEEEEQIKNIGSGKKRIKRENIENESKDNVLAWQRGGLGLTVKERVQCHTNKGVLGGTHEIKGPITNRKDMHLLEDSSLPLDSIHREDEVSEDSSPEEGLFLHKEVKGPLFATYCTAVVLPASFGLATQLFGEHSFLA</sequence>
<protein>
    <submittedName>
        <fullName evidence="1">Uncharacterized protein</fullName>
    </submittedName>
</protein>
<evidence type="ECO:0000313" key="1">
    <source>
        <dbReference type="EMBL" id="KAJ1206419.1"/>
    </source>
</evidence>
<dbReference type="AlphaFoldDB" id="A0AAV7VXL3"/>
<proteinExistence type="predicted"/>
<dbReference type="Proteomes" id="UP001066276">
    <property type="component" value="Chromosome 1_2"/>
</dbReference>
<evidence type="ECO:0000313" key="2">
    <source>
        <dbReference type="Proteomes" id="UP001066276"/>
    </source>
</evidence>
<name>A0AAV7VXL3_PLEWA</name>
<reference evidence="1" key="1">
    <citation type="journal article" date="2022" name="bioRxiv">
        <title>Sequencing and chromosome-scale assembly of the giantPleurodeles waltlgenome.</title>
        <authorList>
            <person name="Brown T."/>
            <person name="Elewa A."/>
            <person name="Iarovenko S."/>
            <person name="Subramanian E."/>
            <person name="Araus A.J."/>
            <person name="Petzold A."/>
            <person name="Susuki M."/>
            <person name="Suzuki K.-i.T."/>
            <person name="Hayashi T."/>
            <person name="Toyoda A."/>
            <person name="Oliveira C."/>
            <person name="Osipova E."/>
            <person name="Leigh N.D."/>
            <person name="Simon A."/>
            <person name="Yun M.H."/>
        </authorList>
    </citation>
    <scope>NUCLEOTIDE SEQUENCE</scope>
    <source>
        <strain evidence="1">20211129_DDA</strain>
        <tissue evidence="1">Liver</tissue>
    </source>
</reference>
<gene>
    <name evidence="1" type="ORF">NDU88_001824</name>
</gene>